<name>A0A0W0VQ94_9GAMM</name>
<reference evidence="1 2" key="1">
    <citation type="submission" date="2015-11" db="EMBL/GenBank/DDBJ databases">
        <title>Genomic analysis of 38 Legionella species identifies large and diverse effector repertoires.</title>
        <authorList>
            <person name="Burstein D."/>
            <person name="Amaro F."/>
            <person name="Zusman T."/>
            <person name="Lifshitz Z."/>
            <person name="Cohen O."/>
            <person name="Gilbert J.A."/>
            <person name="Pupko T."/>
            <person name="Shuman H.A."/>
            <person name="Segal G."/>
        </authorList>
    </citation>
    <scope>NUCLEOTIDE SEQUENCE [LARGE SCALE GENOMIC DNA]</scope>
    <source>
        <strain evidence="1 2">ATCC 49505</strain>
    </source>
</reference>
<accession>A0A0W0VQ94</accession>
<dbReference type="AlphaFoldDB" id="A0A0W0VQ94"/>
<organism evidence="1 2">
    <name type="scientific">Legionella londiniensis</name>
    <dbReference type="NCBI Taxonomy" id="45068"/>
    <lineage>
        <taxon>Bacteria</taxon>
        <taxon>Pseudomonadati</taxon>
        <taxon>Pseudomonadota</taxon>
        <taxon>Gammaproteobacteria</taxon>
        <taxon>Legionellales</taxon>
        <taxon>Legionellaceae</taxon>
        <taxon>Legionella</taxon>
    </lineage>
</organism>
<keyword evidence="2" id="KW-1185">Reference proteome</keyword>
<proteinExistence type="predicted"/>
<evidence type="ECO:0000313" key="1">
    <source>
        <dbReference type="EMBL" id="KTD21926.1"/>
    </source>
</evidence>
<comment type="caution">
    <text evidence="1">The sequence shown here is derived from an EMBL/GenBank/DDBJ whole genome shotgun (WGS) entry which is preliminary data.</text>
</comment>
<dbReference type="Proteomes" id="UP000054997">
    <property type="component" value="Unassembled WGS sequence"/>
</dbReference>
<dbReference type="EMBL" id="LNYK01000014">
    <property type="protein sequence ID" value="KTD21926.1"/>
    <property type="molecule type" value="Genomic_DNA"/>
</dbReference>
<gene>
    <name evidence="1" type="ORF">Llon_1091</name>
</gene>
<protein>
    <submittedName>
        <fullName evidence="1">Uncharacterized protein</fullName>
    </submittedName>
</protein>
<sequence length="79" mass="9375">MNPGFSLHHKKICHAQSPGLRLRPNPGDTIEMQNNDKLFLQGAKMLNCLFLFSSQNWFWHLVHHLQSYLFSLRYQKIHN</sequence>
<evidence type="ECO:0000313" key="2">
    <source>
        <dbReference type="Proteomes" id="UP000054997"/>
    </source>
</evidence>